<keyword evidence="3" id="KW-1185">Reference proteome</keyword>
<dbReference type="Pfam" id="PF03713">
    <property type="entry name" value="DUF305"/>
    <property type="match status" value="1"/>
</dbReference>
<dbReference type="PANTHER" id="PTHR36933">
    <property type="entry name" value="SLL0788 PROTEIN"/>
    <property type="match status" value="1"/>
</dbReference>
<dbReference type="Proteomes" id="UP000676967">
    <property type="component" value="Chromosome"/>
</dbReference>
<dbReference type="InterPro" id="IPR012347">
    <property type="entry name" value="Ferritin-like"/>
</dbReference>
<gene>
    <name evidence="2" type="ORF">Aiant_06490</name>
</gene>
<reference evidence="2 3" key="1">
    <citation type="submission" date="2020-08" db="EMBL/GenBank/DDBJ databases">
        <title>Whole genome shotgun sequence of Actinoplanes ianthinogenes NBRC 13996.</title>
        <authorList>
            <person name="Komaki H."/>
            <person name="Tamura T."/>
        </authorList>
    </citation>
    <scope>NUCLEOTIDE SEQUENCE [LARGE SCALE GENOMIC DNA]</scope>
    <source>
        <strain evidence="2 3">NBRC 13996</strain>
    </source>
</reference>
<dbReference type="EMBL" id="AP023356">
    <property type="protein sequence ID" value="BCJ39992.1"/>
    <property type="molecule type" value="Genomic_DNA"/>
</dbReference>
<dbReference type="PANTHER" id="PTHR36933:SF1">
    <property type="entry name" value="SLL0788 PROTEIN"/>
    <property type="match status" value="1"/>
</dbReference>
<proteinExistence type="predicted"/>
<feature type="domain" description="DUF305" evidence="1">
    <location>
        <begin position="46"/>
        <end position="189"/>
    </location>
</feature>
<accession>A0ABM7LL55</accession>
<dbReference type="Gene3D" id="1.20.1260.10">
    <property type="match status" value="1"/>
</dbReference>
<dbReference type="RefSeq" id="WP_189330861.1">
    <property type="nucleotide sequence ID" value="NZ_AP023356.1"/>
</dbReference>
<evidence type="ECO:0000259" key="1">
    <source>
        <dbReference type="Pfam" id="PF03713"/>
    </source>
</evidence>
<sequence>MNLRRLAAALVLLVAGVAAVLLRGGHAPEQKPAVAAETEARPSGVDVHYAQMMVLHHEQAVAMSRTLLAKGSVPERVRLIAEFIIQDQQLEIDQTNEWLTAWDEPAAGPAGSGAEHGMLSAAQLGDLDRADARKAPAVFLRLMIEHHRGAITMSRSLLAGPEGNAYIHSLAKHVVNEQTAENDAMAALL</sequence>
<dbReference type="InterPro" id="IPR005183">
    <property type="entry name" value="DUF305_CopM-like"/>
</dbReference>
<organism evidence="2 3">
    <name type="scientific">Actinoplanes ianthinogenes</name>
    <dbReference type="NCBI Taxonomy" id="122358"/>
    <lineage>
        <taxon>Bacteria</taxon>
        <taxon>Bacillati</taxon>
        <taxon>Actinomycetota</taxon>
        <taxon>Actinomycetes</taxon>
        <taxon>Micromonosporales</taxon>
        <taxon>Micromonosporaceae</taxon>
        <taxon>Actinoplanes</taxon>
    </lineage>
</organism>
<protein>
    <submittedName>
        <fullName evidence="2">DUF305 domain-containing protein</fullName>
    </submittedName>
</protein>
<name>A0ABM7LL55_9ACTN</name>
<evidence type="ECO:0000313" key="3">
    <source>
        <dbReference type="Proteomes" id="UP000676967"/>
    </source>
</evidence>
<evidence type="ECO:0000313" key="2">
    <source>
        <dbReference type="EMBL" id="BCJ39992.1"/>
    </source>
</evidence>